<dbReference type="CDD" id="cd10796">
    <property type="entry name" value="GH57N_APU"/>
    <property type="match status" value="1"/>
</dbReference>
<dbReference type="GO" id="GO:0003824">
    <property type="term" value="F:catalytic activity"/>
    <property type="evidence" value="ECO:0007669"/>
    <property type="project" value="InterPro"/>
</dbReference>
<dbReference type="SUPFAM" id="SSF88713">
    <property type="entry name" value="Glycoside hydrolase/deacetylase"/>
    <property type="match status" value="1"/>
</dbReference>
<feature type="region of interest" description="Disordered" evidence="3">
    <location>
        <begin position="556"/>
        <end position="577"/>
    </location>
</feature>
<organism evidence="5">
    <name type="scientific">hydrothermal vent metagenome</name>
    <dbReference type="NCBI Taxonomy" id="652676"/>
    <lineage>
        <taxon>unclassified sequences</taxon>
        <taxon>metagenomes</taxon>
        <taxon>ecological metagenomes</taxon>
    </lineage>
</organism>
<reference evidence="5" key="1">
    <citation type="submission" date="2018-06" db="EMBL/GenBank/DDBJ databases">
        <authorList>
            <person name="Zhirakovskaya E."/>
        </authorList>
    </citation>
    <scope>NUCLEOTIDE SEQUENCE</scope>
</reference>
<dbReference type="InterPro" id="IPR011330">
    <property type="entry name" value="Glyco_hydro/deAcase_b/a-brl"/>
</dbReference>
<dbReference type="Gene3D" id="3.20.110.10">
    <property type="entry name" value="Glycoside hydrolase 38, N terminal domain"/>
    <property type="match status" value="1"/>
</dbReference>
<feature type="domain" description="Glycoside hydrolase family 57 N-terminal" evidence="4">
    <location>
        <begin position="12"/>
        <end position="440"/>
    </location>
</feature>
<evidence type="ECO:0000256" key="2">
    <source>
        <dbReference type="ARBA" id="ARBA00023277"/>
    </source>
</evidence>
<evidence type="ECO:0000313" key="5">
    <source>
        <dbReference type="EMBL" id="VAW72003.1"/>
    </source>
</evidence>
<dbReference type="EMBL" id="UOFL01000034">
    <property type="protein sequence ID" value="VAW72003.1"/>
    <property type="molecule type" value="Genomic_DNA"/>
</dbReference>
<accession>A0A3B0Y6I1</accession>
<dbReference type="GO" id="GO:0005975">
    <property type="term" value="P:carbohydrate metabolic process"/>
    <property type="evidence" value="ECO:0007669"/>
    <property type="project" value="InterPro"/>
</dbReference>
<gene>
    <name evidence="5" type="ORF">MNBD_GAMMA12-3004</name>
</gene>
<evidence type="ECO:0000256" key="1">
    <source>
        <dbReference type="ARBA" id="ARBA00006821"/>
    </source>
</evidence>
<name>A0A3B0Y6I1_9ZZZZ</name>
<dbReference type="AlphaFoldDB" id="A0A3B0Y6I1"/>
<dbReference type="PANTHER" id="PTHR36306:SF1">
    <property type="entry name" value="ALPHA-AMYLASE-RELATED"/>
    <property type="match status" value="1"/>
</dbReference>
<evidence type="ECO:0000259" key="4">
    <source>
        <dbReference type="Pfam" id="PF03065"/>
    </source>
</evidence>
<evidence type="ECO:0000256" key="3">
    <source>
        <dbReference type="SAM" id="MobiDB-lite"/>
    </source>
</evidence>
<dbReference type="Pfam" id="PF03065">
    <property type="entry name" value="Glyco_hydro_57"/>
    <property type="match status" value="1"/>
</dbReference>
<keyword evidence="2" id="KW-0119">Carbohydrate metabolism</keyword>
<comment type="similarity">
    <text evidence="1">Belongs to the glycosyl hydrolase 57 family.</text>
</comment>
<dbReference type="PANTHER" id="PTHR36306">
    <property type="entry name" value="ALPHA-AMYLASE-RELATED-RELATED"/>
    <property type="match status" value="1"/>
</dbReference>
<dbReference type="InterPro" id="IPR052046">
    <property type="entry name" value="GH57_Enzymes"/>
</dbReference>
<dbReference type="InterPro" id="IPR004300">
    <property type="entry name" value="Glyco_hydro_57_N"/>
</dbReference>
<sequence>MSGDVSPLRIVLCWHMHQPCYIDPFSDKYILPWTYLHAIKDYVDMAWYLENIEGACAVVNFTPTLIEQIEDYAVDIRRFTALWSKGRLKKSPDLKDPLLNALVTSKTLPKDIAVDVIHACLKANQERLIDRYEPYARLAEFARWLVKHPEYLEYISPNFISDLVVWYHIAWFGETVKRQSRLLNKLITKKSNFSYRDRFRLLKLIGKTVRRLVPRYKKLHLQGKVELSVTPYGHPIMPLLLDMNSTREAWPEANLPEQTHYPGGYERSQWHIKHGLSVFKKSFGFIPEGCWPAEGAVCDQSLELLNESGFKWIATGENVLKNSAAHHQNENLDAEYCVHNKFQFRGGINCFFRDDGLSDEIGFTYSDWHGDDAVANLIHHLKNIKGAQHNLSNSVVSIVLDGENAWEYYPDNGFHFLSALYKELGANPEFELTTFSRSVDEIALALPLDHVVAGSWVYGTFSTWIGGHDKNLAWDLLREAKQVFDHWLKTSNANTARVDRVQHQLAICEESDWFWWFGDDNPAGSVRDFDLLYRKQLSYLYHLMNQTVPDNLQQAISHGGGHAKSGGVMRPGKLSYN</sequence>
<proteinExistence type="inferred from homology"/>
<dbReference type="InterPro" id="IPR027291">
    <property type="entry name" value="Glyco_hydro_38_N_sf"/>
</dbReference>
<protein>
    <submittedName>
        <fullName evidence="5">Amylopullulanase</fullName>
    </submittedName>
</protein>